<evidence type="ECO:0000256" key="2">
    <source>
        <dbReference type="ARBA" id="ARBA00023125"/>
    </source>
</evidence>
<dbReference type="PANTHER" id="PTHR30055">
    <property type="entry name" value="HTH-TYPE TRANSCRIPTIONAL REGULATOR RUTR"/>
    <property type="match status" value="1"/>
</dbReference>
<dbReference type="Proteomes" id="UP000239494">
    <property type="component" value="Unassembled WGS sequence"/>
</dbReference>
<evidence type="ECO:0000313" key="6">
    <source>
        <dbReference type="EMBL" id="PRY35263.1"/>
    </source>
</evidence>
<dbReference type="InterPro" id="IPR001647">
    <property type="entry name" value="HTH_TetR"/>
</dbReference>
<dbReference type="InterPro" id="IPR050109">
    <property type="entry name" value="HTH-type_TetR-like_transc_reg"/>
</dbReference>
<keyword evidence="1" id="KW-0805">Transcription regulation</keyword>
<name>A0A2T0SPH4_9PSEU</name>
<dbReference type="PANTHER" id="PTHR30055:SF148">
    <property type="entry name" value="TETR-FAMILY TRANSCRIPTIONAL REGULATOR"/>
    <property type="match status" value="1"/>
</dbReference>
<keyword evidence="7" id="KW-1185">Reference proteome</keyword>
<evidence type="ECO:0000256" key="4">
    <source>
        <dbReference type="PROSITE-ProRule" id="PRU00335"/>
    </source>
</evidence>
<organism evidence="6 7">
    <name type="scientific">Umezawaea tangerina</name>
    <dbReference type="NCBI Taxonomy" id="84725"/>
    <lineage>
        <taxon>Bacteria</taxon>
        <taxon>Bacillati</taxon>
        <taxon>Actinomycetota</taxon>
        <taxon>Actinomycetes</taxon>
        <taxon>Pseudonocardiales</taxon>
        <taxon>Pseudonocardiaceae</taxon>
        <taxon>Umezawaea</taxon>
    </lineage>
</organism>
<dbReference type="Gene3D" id="1.10.10.60">
    <property type="entry name" value="Homeodomain-like"/>
    <property type="match status" value="1"/>
</dbReference>
<accession>A0A2T0SPH4</accession>
<protein>
    <submittedName>
        <fullName evidence="6">TetR family transcriptional regulator</fullName>
    </submittedName>
</protein>
<keyword evidence="2 4" id="KW-0238">DNA-binding</keyword>
<dbReference type="SUPFAM" id="SSF48498">
    <property type="entry name" value="Tetracyclin repressor-like, C-terminal domain"/>
    <property type="match status" value="1"/>
</dbReference>
<dbReference type="PROSITE" id="PS50977">
    <property type="entry name" value="HTH_TETR_2"/>
    <property type="match status" value="1"/>
</dbReference>
<comment type="caution">
    <text evidence="6">The sequence shown here is derived from an EMBL/GenBank/DDBJ whole genome shotgun (WGS) entry which is preliminary data.</text>
</comment>
<dbReference type="Pfam" id="PF00440">
    <property type="entry name" value="TetR_N"/>
    <property type="match status" value="1"/>
</dbReference>
<dbReference type="PRINTS" id="PR00455">
    <property type="entry name" value="HTHTETR"/>
</dbReference>
<evidence type="ECO:0000256" key="1">
    <source>
        <dbReference type="ARBA" id="ARBA00023015"/>
    </source>
</evidence>
<dbReference type="SUPFAM" id="SSF46689">
    <property type="entry name" value="Homeodomain-like"/>
    <property type="match status" value="1"/>
</dbReference>
<proteinExistence type="predicted"/>
<dbReference type="Gene3D" id="1.10.357.10">
    <property type="entry name" value="Tetracycline Repressor, domain 2"/>
    <property type="match status" value="1"/>
</dbReference>
<dbReference type="OrthoDB" id="9796019at2"/>
<evidence type="ECO:0000256" key="3">
    <source>
        <dbReference type="ARBA" id="ARBA00023163"/>
    </source>
</evidence>
<reference evidence="6 7" key="1">
    <citation type="submission" date="2018-03" db="EMBL/GenBank/DDBJ databases">
        <title>Genomic Encyclopedia of Archaeal and Bacterial Type Strains, Phase II (KMG-II): from individual species to whole genera.</title>
        <authorList>
            <person name="Goeker M."/>
        </authorList>
    </citation>
    <scope>NUCLEOTIDE SEQUENCE [LARGE SCALE GENOMIC DNA]</scope>
    <source>
        <strain evidence="6 7">DSM 44720</strain>
    </source>
</reference>
<dbReference type="AlphaFoldDB" id="A0A2T0SPH4"/>
<dbReference type="InterPro" id="IPR009057">
    <property type="entry name" value="Homeodomain-like_sf"/>
</dbReference>
<dbReference type="InterPro" id="IPR011075">
    <property type="entry name" value="TetR_C"/>
</dbReference>
<dbReference type="Pfam" id="PF16859">
    <property type="entry name" value="TetR_C_11"/>
    <property type="match status" value="1"/>
</dbReference>
<keyword evidence="3" id="KW-0804">Transcription</keyword>
<sequence length="187" mass="19845">MRPQSLRARESVLAATCALLHEGGLPAATVDAISARSGVSKATIYKHWPSRTAVAAEAFGAEMAHAVPSPDTGSAAGDLAEQVRRVSEFYASPAGTTFAQLLAACVTDPAGAPYFREFFLAGRREAVALLWRRALERGEVDDEVDVETAIDMLFGPLIFRLLSGHAPLSREEADAITTAALHGLLAR</sequence>
<evidence type="ECO:0000259" key="5">
    <source>
        <dbReference type="PROSITE" id="PS50977"/>
    </source>
</evidence>
<dbReference type="InterPro" id="IPR036271">
    <property type="entry name" value="Tet_transcr_reg_TetR-rel_C_sf"/>
</dbReference>
<feature type="DNA-binding region" description="H-T-H motif" evidence="4">
    <location>
        <begin position="29"/>
        <end position="48"/>
    </location>
</feature>
<gene>
    <name evidence="6" type="ORF">CLV43_114181</name>
</gene>
<dbReference type="GO" id="GO:0000976">
    <property type="term" value="F:transcription cis-regulatory region binding"/>
    <property type="evidence" value="ECO:0007669"/>
    <property type="project" value="TreeGrafter"/>
</dbReference>
<evidence type="ECO:0000313" key="7">
    <source>
        <dbReference type="Proteomes" id="UP000239494"/>
    </source>
</evidence>
<dbReference type="GO" id="GO:0003700">
    <property type="term" value="F:DNA-binding transcription factor activity"/>
    <property type="evidence" value="ECO:0007669"/>
    <property type="project" value="TreeGrafter"/>
</dbReference>
<dbReference type="EMBL" id="PVTF01000014">
    <property type="protein sequence ID" value="PRY35263.1"/>
    <property type="molecule type" value="Genomic_DNA"/>
</dbReference>
<dbReference type="RefSeq" id="WP_106193751.1">
    <property type="nucleotide sequence ID" value="NZ_PVTF01000014.1"/>
</dbReference>
<feature type="domain" description="HTH tetR-type" evidence="5">
    <location>
        <begin position="6"/>
        <end position="66"/>
    </location>
</feature>